<name>A0ABW2XXF1_9ACTN</name>
<dbReference type="RefSeq" id="WP_207399748.1">
    <property type="nucleotide sequence ID" value="NZ_CAACUY010000035.1"/>
</dbReference>
<evidence type="ECO:0000313" key="1">
    <source>
        <dbReference type="EMBL" id="MFD0689220.1"/>
    </source>
</evidence>
<gene>
    <name evidence="1" type="ORF">ACFQZM_32350</name>
</gene>
<evidence type="ECO:0008006" key="3">
    <source>
        <dbReference type="Google" id="ProtNLM"/>
    </source>
</evidence>
<comment type="caution">
    <text evidence="1">The sequence shown here is derived from an EMBL/GenBank/DDBJ whole genome shotgun (WGS) entry which is preliminary data.</text>
</comment>
<reference evidence="2" key="1">
    <citation type="journal article" date="2019" name="Int. J. Syst. Evol. Microbiol.">
        <title>The Global Catalogue of Microorganisms (GCM) 10K type strain sequencing project: providing services to taxonomists for standard genome sequencing and annotation.</title>
        <authorList>
            <consortium name="The Broad Institute Genomics Platform"/>
            <consortium name="The Broad Institute Genome Sequencing Center for Infectious Disease"/>
            <person name="Wu L."/>
            <person name="Ma J."/>
        </authorList>
    </citation>
    <scope>NUCLEOTIDE SEQUENCE [LARGE SCALE GENOMIC DNA]</scope>
    <source>
        <strain evidence="2">JCM 9371</strain>
    </source>
</reference>
<protein>
    <recommendedName>
        <fullName evidence="3">SH3 domain-containing protein</fullName>
    </recommendedName>
</protein>
<dbReference type="Proteomes" id="UP001597063">
    <property type="component" value="Unassembled WGS sequence"/>
</dbReference>
<accession>A0ABW2XXF1</accession>
<keyword evidence="2" id="KW-1185">Reference proteome</keyword>
<evidence type="ECO:0000313" key="2">
    <source>
        <dbReference type="Proteomes" id="UP001597063"/>
    </source>
</evidence>
<proteinExistence type="predicted"/>
<organism evidence="1 2">
    <name type="scientific">Actinomadura fibrosa</name>
    <dbReference type="NCBI Taxonomy" id="111802"/>
    <lineage>
        <taxon>Bacteria</taxon>
        <taxon>Bacillati</taxon>
        <taxon>Actinomycetota</taxon>
        <taxon>Actinomycetes</taxon>
        <taxon>Streptosporangiales</taxon>
        <taxon>Thermomonosporaceae</taxon>
        <taxon>Actinomadura</taxon>
    </lineage>
</organism>
<dbReference type="EMBL" id="JBHTGP010000016">
    <property type="protein sequence ID" value="MFD0689220.1"/>
    <property type="molecule type" value="Genomic_DNA"/>
</dbReference>
<sequence>MTGAVAVLASTATTTALVISMSGRPRPTSASPPELAECAYKPVGEIIRVHPTPTFDTDRGFETINDVHQTIIGSCRPTRAEPGTRTCGVGAVPVNTWIRVRSPYTGWIFEPCLRLKVDHPR</sequence>